<protein>
    <submittedName>
        <fullName evidence="5">Tetratricopeptide repeat protein 17-like</fullName>
    </submittedName>
</protein>
<accession>A0ABM1T2V4</accession>
<dbReference type="PROSITE" id="PS50005">
    <property type="entry name" value="TPR"/>
    <property type="match status" value="1"/>
</dbReference>
<feature type="signal peptide" evidence="3">
    <location>
        <begin position="1"/>
        <end position="24"/>
    </location>
</feature>
<evidence type="ECO:0000256" key="2">
    <source>
        <dbReference type="SAM" id="Coils"/>
    </source>
</evidence>
<dbReference type="GeneID" id="111087540"/>
<dbReference type="InterPro" id="IPR052630">
    <property type="entry name" value="TTC17"/>
</dbReference>
<evidence type="ECO:0000313" key="4">
    <source>
        <dbReference type="Proteomes" id="UP000694941"/>
    </source>
</evidence>
<keyword evidence="4" id="KW-1185">Reference proteome</keyword>
<evidence type="ECO:0000256" key="1">
    <source>
        <dbReference type="PROSITE-ProRule" id="PRU00339"/>
    </source>
</evidence>
<feature type="repeat" description="TPR" evidence="1">
    <location>
        <begin position="279"/>
        <end position="312"/>
    </location>
</feature>
<feature type="coiled-coil region" evidence="2">
    <location>
        <begin position="65"/>
        <end position="92"/>
    </location>
</feature>
<feature type="chain" id="PRO_5047236997" evidence="3">
    <location>
        <begin position="25"/>
        <end position="458"/>
    </location>
</feature>
<name>A0ABM1T2V4_LIMPO</name>
<dbReference type="Gene3D" id="1.25.40.10">
    <property type="entry name" value="Tetratricopeptide repeat domain"/>
    <property type="match status" value="1"/>
</dbReference>
<evidence type="ECO:0000256" key="3">
    <source>
        <dbReference type="SAM" id="SignalP"/>
    </source>
</evidence>
<proteinExistence type="predicted"/>
<dbReference type="PANTHER" id="PTHR16091">
    <property type="entry name" value="TTC17 PROTEIN"/>
    <property type="match status" value="1"/>
</dbReference>
<feature type="coiled-coil region" evidence="2">
    <location>
        <begin position="329"/>
        <end position="366"/>
    </location>
</feature>
<keyword evidence="2" id="KW-0175">Coiled coil</keyword>
<evidence type="ECO:0000313" key="5">
    <source>
        <dbReference type="RefSeq" id="XP_022250210.1"/>
    </source>
</evidence>
<keyword evidence="3" id="KW-0732">Signal</keyword>
<keyword evidence="1" id="KW-0802">TPR repeat</keyword>
<dbReference type="PANTHER" id="PTHR16091:SF1">
    <property type="entry name" value="TETRATRICOPEPTIDE REPEAT PROTEIN 17"/>
    <property type="match status" value="1"/>
</dbReference>
<gene>
    <name evidence="5" type="primary">LOC111087540</name>
</gene>
<dbReference type="RefSeq" id="XP_022250210.1">
    <property type="nucleotide sequence ID" value="XM_022394502.1"/>
</dbReference>
<dbReference type="SUPFAM" id="SSF48452">
    <property type="entry name" value="TPR-like"/>
    <property type="match status" value="1"/>
</dbReference>
<dbReference type="SMART" id="SM00028">
    <property type="entry name" value="TPR"/>
    <property type="match status" value="3"/>
</dbReference>
<dbReference type="Pfam" id="PF13181">
    <property type="entry name" value="TPR_8"/>
    <property type="match status" value="1"/>
</dbReference>
<organism evidence="4 5">
    <name type="scientific">Limulus polyphemus</name>
    <name type="common">Atlantic horseshoe crab</name>
    <dbReference type="NCBI Taxonomy" id="6850"/>
    <lineage>
        <taxon>Eukaryota</taxon>
        <taxon>Metazoa</taxon>
        <taxon>Ecdysozoa</taxon>
        <taxon>Arthropoda</taxon>
        <taxon>Chelicerata</taxon>
        <taxon>Merostomata</taxon>
        <taxon>Xiphosura</taxon>
        <taxon>Limulidae</taxon>
        <taxon>Limulus</taxon>
    </lineage>
</organism>
<reference evidence="5" key="1">
    <citation type="submission" date="2025-08" db="UniProtKB">
        <authorList>
            <consortium name="RefSeq"/>
        </authorList>
    </citation>
    <scope>IDENTIFICATION</scope>
    <source>
        <tissue evidence="5">Muscle</tissue>
    </source>
</reference>
<dbReference type="InterPro" id="IPR011990">
    <property type="entry name" value="TPR-like_helical_dom_sf"/>
</dbReference>
<sequence length="458" mass="52987">MGFRIVVLNLWIGVFTILLRYGKASTHWIVTEDGKIQSQMDSVFSLKRPYDLMALMQQEQRAMLVEDLKEHLMTQKEEIDRREDKETNLEDKIYSTDEDCIIAGKPLTEFDLYFSTVILFDSKELRQAIVNDCMKEVSTREKYKKPNCTEIIELDFSMHAFEHLMGVKNRHNLSMSAEEGLLQTVSSGVDIEEFGNAVREAMKKNKTSWMLFNMAAYYWREKGDANNAIECLRRALHFSPREHKDIALISLGNVLHRAHFSEEAAVIVRAAIDIDPDNAISHYTLGNIYAVLADYNKSVVSFENALKVQPDFKNVEQHLHAVLCHSKLEKALEAQHSSLQRTLSELREYRKQHEFWLKQHEKLLSEQAPPEVKLEQRLEYEEQKIRESLDGRGQDCVQFQQNGHTVLSCNMRREAYYQGTQTQVDLSLNLQLIQAVESRAGRLGQKVADKMADQCHRS</sequence>
<dbReference type="InterPro" id="IPR019734">
    <property type="entry name" value="TPR_rpt"/>
</dbReference>
<dbReference type="Proteomes" id="UP000694941">
    <property type="component" value="Unplaced"/>
</dbReference>